<dbReference type="InterPro" id="IPR001597">
    <property type="entry name" value="ArAA_b-elim_lyase/Thr_aldolase"/>
</dbReference>
<dbReference type="GO" id="GO:0008732">
    <property type="term" value="F:L-allo-threonine aldolase activity"/>
    <property type="evidence" value="ECO:0007669"/>
    <property type="project" value="UniProtKB-EC"/>
</dbReference>
<comment type="similarity">
    <text evidence="2">Belongs to the threonine aldolase family.</text>
</comment>
<keyword evidence="3" id="KW-0663">Pyridoxal phosphate</keyword>
<protein>
    <submittedName>
        <fullName evidence="7">L-allo-threonine aldolase</fullName>
        <ecNumber evidence="7">4.1.2.49</ecNumber>
    </submittedName>
</protein>
<dbReference type="EMBL" id="CP036276">
    <property type="protein sequence ID" value="QDU44364.1"/>
    <property type="molecule type" value="Genomic_DNA"/>
</dbReference>
<sequence>MPDAIIEMRSDTMTKPTPAMREAIANAEVGDDMSGEDPTVNRLEAMIAERLGKEAAVFACSGTQSNQMGVRVHCRPGDELLIEAWGHIASYEAGGPAALSGVTCRPIIGRRGLLEVSDLEGQIHNDDQHLCPTRLVCVENTANRGGGVVYSLGAMQQIGAWAHENGLKVHMDGARLFNAVVAGGYTAQEICEPVDTISVCFSKGLGCPMGSALIGSEEEIRIARRARKLFGGAMRQSGIVAAAAIYALENNVDRMQEDHDNARAFAEALSQIEGIEIEMPETNLVFFDVEQEYGTAFALSSRLRELGVNINPTGPQSLRACTHLDVTREQSLRAAELIGDCLSKGLADVAETITGGPYASR</sequence>
<evidence type="ECO:0000313" key="8">
    <source>
        <dbReference type="Proteomes" id="UP000319383"/>
    </source>
</evidence>
<dbReference type="RefSeq" id="WP_145376735.1">
    <property type="nucleotide sequence ID" value="NZ_CP036276.1"/>
</dbReference>
<dbReference type="GO" id="GO:0005829">
    <property type="term" value="C:cytosol"/>
    <property type="evidence" value="ECO:0007669"/>
    <property type="project" value="TreeGrafter"/>
</dbReference>
<gene>
    <name evidence="7" type="primary">ltaA</name>
    <name evidence="7" type="ORF">Mal52_28450</name>
</gene>
<evidence type="ECO:0000256" key="3">
    <source>
        <dbReference type="ARBA" id="ARBA00022898"/>
    </source>
</evidence>
<dbReference type="SUPFAM" id="SSF53383">
    <property type="entry name" value="PLP-dependent transferases"/>
    <property type="match status" value="1"/>
</dbReference>
<dbReference type="AlphaFoldDB" id="A0A517ZPF4"/>
<dbReference type="PIRSF" id="PIRSF017617">
    <property type="entry name" value="Thr_aldolase"/>
    <property type="match status" value="1"/>
</dbReference>
<evidence type="ECO:0000256" key="1">
    <source>
        <dbReference type="ARBA" id="ARBA00001933"/>
    </source>
</evidence>
<evidence type="ECO:0000313" key="7">
    <source>
        <dbReference type="EMBL" id="QDU44364.1"/>
    </source>
</evidence>
<organism evidence="7 8">
    <name type="scientific">Symmachiella dynata</name>
    <dbReference type="NCBI Taxonomy" id="2527995"/>
    <lineage>
        <taxon>Bacteria</taxon>
        <taxon>Pseudomonadati</taxon>
        <taxon>Planctomycetota</taxon>
        <taxon>Planctomycetia</taxon>
        <taxon>Planctomycetales</taxon>
        <taxon>Planctomycetaceae</taxon>
        <taxon>Symmachiella</taxon>
    </lineage>
</organism>
<dbReference type="PANTHER" id="PTHR48097">
    <property type="entry name" value="L-THREONINE ALDOLASE-RELATED"/>
    <property type="match status" value="1"/>
</dbReference>
<dbReference type="Gene3D" id="3.40.640.10">
    <property type="entry name" value="Type I PLP-dependent aspartate aminotransferase-like (Major domain)"/>
    <property type="match status" value="1"/>
</dbReference>
<dbReference type="CDD" id="cd06502">
    <property type="entry name" value="TA_like"/>
    <property type="match status" value="1"/>
</dbReference>
<evidence type="ECO:0000256" key="5">
    <source>
        <dbReference type="PIRSR" id="PIRSR017617-1"/>
    </source>
</evidence>
<dbReference type="InterPro" id="IPR023603">
    <property type="entry name" value="Low_specificity_L-TA-like"/>
</dbReference>
<dbReference type="Pfam" id="PF01212">
    <property type="entry name" value="Beta_elim_lyase"/>
    <property type="match status" value="1"/>
</dbReference>
<reference evidence="7 8" key="1">
    <citation type="submission" date="2019-02" db="EMBL/GenBank/DDBJ databases">
        <title>Deep-cultivation of Planctomycetes and their phenomic and genomic characterization uncovers novel biology.</title>
        <authorList>
            <person name="Wiegand S."/>
            <person name="Jogler M."/>
            <person name="Boedeker C."/>
            <person name="Pinto D."/>
            <person name="Vollmers J."/>
            <person name="Rivas-Marin E."/>
            <person name="Kohn T."/>
            <person name="Peeters S.H."/>
            <person name="Heuer A."/>
            <person name="Rast P."/>
            <person name="Oberbeckmann S."/>
            <person name="Bunk B."/>
            <person name="Jeske O."/>
            <person name="Meyerdierks A."/>
            <person name="Storesund J.E."/>
            <person name="Kallscheuer N."/>
            <person name="Luecker S."/>
            <person name="Lage O.M."/>
            <person name="Pohl T."/>
            <person name="Merkel B.J."/>
            <person name="Hornburger P."/>
            <person name="Mueller R.-W."/>
            <person name="Bruemmer F."/>
            <person name="Labrenz M."/>
            <person name="Spormann A.M."/>
            <person name="Op den Camp H."/>
            <person name="Overmann J."/>
            <person name="Amann R."/>
            <person name="Jetten M.S.M."/>
            <person name="Mascher T."/>
            <person name="Medema M.H."/>
            <person name="Devos D.P."/>
            <person name="Kaster A.-K."/>
            <person name="Ovreas L."/>
            <person name="Rohde M."/>
            <person name="Galperin M.Y."/>
            <person name="Jogler C."/>
        </authorList>
    </citation>
    <scope>NUCLEOTIDE SEQUENCE [LARGE SCALE GENOMIC DNA]</scope>
    <source>
        <strain evidence="7 8">Mal52</strain>
    </source>
</reference>
<dbReference type="NCBIfam" id="NF041359">
    <property type="entry name" value="GntG_guanitoxin"/>
    <property type="match status" value="1"/>
</dbReference>
<evidence type="ECO:0000259" key="6">
    <source>
        <dbReference type="Pfam" id="PF01212"/>
    </source>
</evidence>
<dbReference type="Proteomes" id="UP000319383">
    <property type="component" value="Chromosome"/>
</dbReference>
<dbReference type="InterPro" id="IPR015424">
    <property type="entry name" value="PyrdxlP-dep_Trfase"/>
</dbReference>
<dbReference type="GO" id="GO:0006545">
    <property type="term" value="P:glycine biosynthetic process"/>
    <property type="evidence" value="ECO:0007669"/>
    <property type="project" value="TreeGrafter"/>
</dbReference>
<dbReference type="InterPro" id="IPR015421">
    <property type="entry name" value="PyrdxlP-dep_Trfase_major"/>
</dbReference>
<dbReference type="FunFam" id="3.40.640.10:FF:000030">
    <property type="entry name" value="Low-specificity L-threonine aldolase"/>
    <property type="match status" value="1"/>
</dbReference>
<accession>A0A517ZPF4</accession>
<proteinExistence type="inferred from homology"/>
<dbReference type="InterPro" id="IPR015422">
    <property type="entry name" value="PyrdxlP-dep_Trfase_small"/>
</dbReference>
<dbReference type="EC" id="4.1.2.49" evidence="7"/>
<feature type="domain" description="Aromatic amino acid beta-eliminating lyase/threonine aldolase" evidence="6">
    <location>
        <begin position="8"/>
        <end position="290"/>
    </location>
</feature>
<dbReference type="KEGG" id="sdyn:Mal52_28450"/>
<evidence type="ECO:0000256" key="4">
    <source>
        <dbReference type="ARBA" id="ARBA00023239"/>
    </source>
</evidence>
<keyword evidence="4 7" id="KW-0456">Lyase</keyword>
<comment type="cofactor">
    <cofactor evidence="1">
        <name>pyridoxal 5'-phosphate</name>
        <dbReference type="ChEBI" id="CHEBI:597326"/>
    </cofactor>
</comment>
<name>A0A517ZPF4_9PLAN</name>
<dbReference type="Gene3D" id="3.90.1150.10">
    <property type="entry name" value="Aspartate Aminotransferase, domain 1"/>
    <property type="match status" value="1"/>
</dbReference>
<dbReference type="GO" id="GO:0006567">
    <property type="term" value="P:L-threonine catabolic process"/>
    <property type="evidence" value="ECO:0007669"/>
    <property type="project" value="TreeGrafter"/>
</dbReference>
<keyword evidence="8" id="KW-1185">Reference proteome</keyword>
<evidence type="ECO:0000256" key="2">
    <source>
        <dbReference type="ARBA" id="ARBA00006966"/>
    </source>
</evidence>
<feature type="modified residue" description="N6-(pyridoxal phosphate)lysine" evidence="5">
    <location>
        <position position="203"/>
    </location>
</feature>
<dbReference type="PANTHER" id="PTHR48097:SF9">
    <property type="entry name" value="L-THREONINE ALDOLASE"/>
    <property type="match status" value="1"/>
</dbReference>